<comment type="caution">
    <text evidence="12">The sequence shown here is derived from an EMBL/GenBank/DDBJ whole genome shotgun (WGS) entry which is preliminary data.</text>
</comment>
<keyword evidence="4" id="KW-1003">Cell membrane</keyword>
<feature type="domain" description="HemY N-terminal" evidence="11">
    <location>
        <begin position="29"/>
        <end position="127"/>
    </location>
</feature>
<dbReference type="InterPro" id="IPR005254">
    <property type="entry name" value="Heme_biosyn_assoc_TPR_pro"/>
</dbReference>
<evidence type="ECO:0000256" key="1">
    <source>
        <dbReference type="ARBA" id="ARBA00002962"/>
    </source>
</evidence>
<dbReference type="Proteomes" id="UP001520878">
    <property type="component" value="Unassembled WGS sequence"/>
</dbReference>
<feature type="transmembrane region" description="Helical" evidence="10">
    <location>
        <begin position="40"/>
        <end position="65"/>
    </location>
</feature>
<comment type="pathway">
    <text evidence="3">Porphyrin-containing compound metabolism; protoheme biosynthesis.</text>
</comment>
<evidence type="ECO:0000259" key="11">
    <source>
        <dbReference type="Pfam" id="PF07219"/>
    </source>
</evidence>
<evidence type="ECO:0000256" key="5">
    <source>
        <dbReference type="ARBA" id="ARBA00022519"/>
    </source>
</evidence>
<dbReference type="EMBL" id="JAJEWP010000005">
    <property type="protein sequence ID" value="MCC2617537.1"/>
    <property type="molecule type" value="Genomic_DNA"/>
</dbReference>
<evidence type="ECO:0000256" key="9">
    <source>
        <dbReference type="ARBA" id="ARBA00023244"/>
    </source>
</evidence>
<evidence type="ECO:0000313" key="13">
    <source>
        <dbReference type="Proteomes" id="UP001520878"/>
    </source>
</evidence>
<sequence>MRKVTYLLAFLGLIIAGLLLGPLAVNYDGYVLIVMEHGTVQLRIFGVLLLLLIVGLATWLLLLVARVGFRTFGGSKDWLFNWSARKRRRAFRDGLLALAAGNYEASRKSLEKLEDGDEFDGINLIAQGEVCMRTGEPEKAITLWQMATEIPAARLAATLNLVRERLDHRDADAALTLLGTLADKEAAQPPTVNLHAEALAMAGQWQTLQANLPKWKKALGDNHGKWQQRASESIYAEIASKKGARELQETWQRLPRSTRRDHSQRLAFAKQLMEQGKHADAEKTLLEHAPERPTAALLEVMRAFRHPNPTLAMKTLEGWIKSDDTNSTLFSVLGQLALQTGDINLADKAISRAVKLSDSPKDWFLLGQIKEAKHDITGAAQCFKSVSQRTLKH</sequence>
<keyword evidence="13" id="KW-1185">Reference proteome</keyword>
<dbReference type="InterPro" id="IPR010817">
    <property type="entry name" value="HemY_N"/>
</dbReference>
<keyword evidence="8 10" id="KW-0472">Membrane</keyword>
<comment type="subcellular location">
    <subcellularLocation>
        <location evidence="2">Cell inner membrane</location>
        <topology evidence="2">Multi-pass membrane protein</topology>
    </subcellularLocation>
</comment>
<dbReference type="Gene3D" id="1.25.40.10">
    <property type="entry name" value="Tetratricopeptide repeat domain"/>
    <property type="match status" value="2"/>
</dbReference>
<name>A0ABS8GAB8_9ALTE</name>
<proteinExistence type="predicted"/>
<dbReference type="NCBIfam" id="TIGR00540">
    <property type="entry name" value="TPR_hemY_coli"/>
    <property type="match status" value="1"/>
</dbReference>
<evidence type="ECO:0000256" key="4">
    <source>
        <dbReference type="ARBA" id="ARBA00022475"/>
    </source>
</evidence>
<evidence type="ECO:0000256" key="3">
    <source>
        <dbReference type="ARBA" id="ARBA00004744"/>
    </source>
</evidence>
<reference evidence="12 13" key="1">
    <citation type="submission" date="2021-10" db="EMBL/GenBank/DDBJ databases">
        <title>Draft genome of Aestuariibacter halophilus JC2043.</title>
        <authorList>
            <person name="Emsley S.A."/>
            <person name="Pfannmuller K.M."/>
            <person name="Ushijima B."/>
            <person name="Saw J.H."/>
            <person name="Videau P."/>
        </authorList>
    </citation>
    <scope>NUCLEOTIDE SEQUENCE [LARGE SCALE GENOMIC DNA]</scope>
    <source>
        <strain evidence="12 13">JC2043</strain>
    </source>
</reference>
<dbReference type="InterPro" id="IPR011990">
    <property type="entry name" value="TPR-like_helical_dom_sf"/>
</dbReference>
<gene>
    <name evidence="12" type="ORF">LJ739_14890</name>
</gene>
<keyword evidence="9" id="KW-0627">Porphyrin biosynthesis</keyword>
<comment type="function">
    <text evidence="1">Involved in a late step of protoheme IX synthesis.</text>
</comment>
<evidence type="ECO:0000256" key="10">
    <source>
        <dbReference type="SAM" id="Phobius"/>
    </source>
</evidence>
<evidence type="ECO:0000256" key="6">
    <source>
        <dbReference type="ARBA" id="ARBA00022692"/>
    </source>
</evidence>
<keyword evidence="5" id="KW-0997">Cell inner membrane</keyword>
<organism evidence="12 13">
    <name type="scientific">Fluctibacter halophilus</name>
    <dbReference type="NCBI Taxonomy" id="226011"/>
    <lineage>
        <taxon>Bacteria</taxon>
        <taxon>Pseudomonadati</taxon>
        <taxon>Pseudomonadota</taxon>
        <taxon>Gammaproteobacteria</taxon>
        <taxon>Alteromonadales</taxon>
        <taxon>Alteromonadaceae</taxon>
        <taxon>Fluctibacter</taxon>
    </lineage>
</organism>
<evidence type="ECO:0000256" key="7">
    <source>
        <dbReference type="ARBA" id="ARBA00022989"/>
    </source>
</evidence>
<evidence type="ECO:0000256" key="8">
    <source>
        <dbReference type="ARBA" id="ARBA00023136"/>
    </source>
</evidence>
<keyword evidence="7 10" id="KW-1133">Transmembrane helix</keyword>
<keyword evidence="6 10" id="KW-0812">Transmembrane</keyword>
<dbReference type="SUPFAM" id="SSF48452">
    <property type="entry name" value="TPR-like"/>
    <property type="match status" value="2"/>
</dbReference>
<protein>
    <submittedName>
        <fullName evidence="12">Heme biosynthesis protein HemY</fullName>
    </submittedName>
</protein>
<dbReference type="Pfam" id="PF07219">
    <property type="entry name" value="HemY_N"/>
    <property type="match status" value="1"/>
</dbReference>
<evidence type="ECO:0000313" key="12">
    <source>
        <dbReference type="EMBL" id="MCC2617537.1"/>
    </source>
</evidence>
<evidence type="ECO:0000256" key="2">
    <source>
        <dbReference type="ARBA" id="ARBA00004429"/>
    </source>
</evidence>
<accession>A0ABS8GAB8</accession>
<dbReference type="RefSeq" id="WP_229161783.1">
    <property type="nucleotide sequence ID" value="NZ_JAJEWP010000005.1"/>
</dbReference>